<keyword evidence="1" id="KW-0472">Membrane</keyword>
<proteinExistence type="predicted"/>
<evidence type="ECO:0000313" key="3">
    <source>
        <dbReference type="Proteomes" id="UP000258102"/>
    </source>
</evidence>
<dbReference type="KEGG" id="ppis:B1L02_19460"/>
<keyword evidence="1" id="KW-0812">Transmembrane</keyword>
<keyword evidence="1" id="KW-1133">Transmembrane helix</keyword>
<organism evidence="2 3">
    <name type="scientific">Pseudoalteromonas piscicida</name>
    <dbReference type="NCBI Taxonomy" id="43662"/>
    <lineage>
        <taxon>Bacteria</taxon>
        <taxon>Pseudomonadati</taxon>
        <taxon>Pseudomonadota</taxon>
        <taxon>Gammaproteobacteria</taxon>
        <taxon>Alteromonadales</taxon>
        <taxon>Pseudoalteromonadaceae</taxon>
        <taxon>Pseudoalteromonas</taxon>
    </lineage>
</organism>
<name>A0AAD0RML5_PSEO7</name>
<reference evidence="2 3" key="1">
    <citation type="submission" date="2018-08" db="EMBL/GenBank/DDBJ databases">
        <title>Whole Genome Sequences of Two Pseudoalteromonas piscicida Strains, DE1-A and DE2-A, which Exhibit Strong Antibacterial Activity against Vibrio vulnificus.</title>
        <authorList>
            <person name="Richards G.P."/>
            <person name="Needleman D.S."/>
            <person name="Watson M.A."/>
            <person name="Polson S.W."/>
        </authorList>
    </citation>
    <scope>NUCLEOTIDE SEQUENCE [LARGE SCALE GENOMIC DNA]</scope>
    <source>
        <strain evidence="2 3">DE2-A</strain>
    </source>
</reference>
<gene>
    <name evidence="2" type="ORF">D0511_21850</name>
</gene>
<evidence type="ECO:0000256" key="1">
    <source>
        <dbReference type="SAM" id="Phobius"/>
    </source>
</evidence>
<dbReference type="AlphaFoldDB" id="A0AAD0RML5"/>
<protein>
    <recommendedName>
        <fullName evidence="4">DUF3325 domain-containing protein</fullName>
    </recommendedName>
</protein>
<dbReference type="EMBL" id="CP031762">
    <property type="protein sequence ID" value="AXR04540.1"/>
    <property type="molecule type" value="Genomic_DNA"/>
</dbReference>
<feature type="transmembrane region" description="Helical" evidence="1">
    <location>
        <begin position="6"/>
        <end position="21"/>
    </location>
</feature>
<evidence type="ECO:0008006" key="4">
    <source>
        <dbReference type="Google" id="ProtNLM"/>
    </source>
</evidence>
<evidence type="ECO:0000313" key="2">
    <source>
        <dbReference type="EMBL" id="AXR04540.1"/>
    </source>
</evidence>
<feature type="transmembrane region" description="Helical" evidence="1">
    <location>
        <begin position="60"/>
        <end position="82"/>
    </location>
</feature>
<accession>A0AAD0RML5</accession>
<sequence length="86" mass="9422">MLSVSFVVLLSVAIILIYSTNKNQRLLKQRLPISARIGGYVLLASGMILALQLFSGAAVVFSWLIGVMVLTALIPFTILILFRKSQ</sequence>
<feature type="transmembrane region" description="Helical" evidence="1">
    <location>
        <begin position="33"/>
        <end position="54"/>
    </location>
</feature>
<dbReference type="Proteomes" id="UP000258102">
    <property type="component" value="Chromosome 2"/>
</dbReference>